<dbReference type="GO" id="GO:0006508">
    <property type="term" value="P:proteolysis"/>
    <property type="evidence" value="ECO:0007669"/>
    <property type="project" value="UniProtKB-KW"/>
</dbReference>
<evidence type="ECO:0000256" key="14">
    <source>
        <dbReference type="ARBA" id="ARBA00023242"/>
    </source>
</evidence>
<dbReference type="InterPro" id="IPR008580">
    <property type="entry name" value="PPPDE_dom"/>
</dbReference>
<comment type="similarity">
    <text evidence="5">Belongs to the lariat debranching enzyme family.</text>
</comment>
<dbReference type="InterPro" id="IPR011063">
    <property type="entry name" value="TilS/TtcA_N"/>
</dbReference>
<dbReference type="SUPFAM" id="SSF52402">
    <property type="entry name" value="Adenine nucleotide alpha hydrolases-like"/>
    <property type="match status" value="1"/>
</dbReference>
<evidence type="ECO:0000256" key="4">
    <source>
        <dbReference type="ARBA" id="ARBA00004123"/>
    </source>
</evidence>
<dbReference type="SMART" id="SM01124">
    <property type="entry name" value="DBR1"/>
    <property type="match status" value="1"/>
</dbReference>
<comment type="cofactor">
    <cofactor evidence="3">
        <name>Fe(2+)</name>
        <dbReference type="ChEBI" id="CHEBI:29033"/>
    </cofactor>
</comment>
<dbReference type="InterPro" id="IPR042266">
    <property type="entry name" value="PPPDE_sf"/>
</dbReference>
<evidence type="ECO:0000256" key="15">
    <source>
        <dbReference type="SAM" id="MobiDB-lite"/>
    </source>
</evidence>
<feature type="compositionally biased region" description="Polar residues" evidence="15">
    <location>
        <begin position="991"/>
        <end position="1000"/>
    </location>
</feature>
<evidence type="ECO:0000256" key="1">
    <source>
        <dbReference type="ARBA" id="ARBA00001936"/>
    </source>
</evidence>
<comment type="cofactor">
    <cofactor evidence="1">
        <name>Mn(2+)</name>
        <dbReference type="ChEBI" id="CHEBI:29035"/>
    </cofactor>
</comment>
<dbReference type="GO" id="GO:0000398">
    <property type="term" value="P:mRNA splicing, via spliceosome"/>
    <property type="evidence" value="ECO:0007669"/>
    <property type="project" value="TreeGrafter"/>
</dbReference>
<dbReference type="Proteomes" id="UP000570595">
    <property type="component" value="Unassembled WGS sequence"/>
</dbReference>
<feature type="compositionally biased region" description="Polar residues" evidence="15">
    <location>
        <begin position="1270"/>
        <end position="1288"/>
    </location>
</feature>
<accession>A0A7J6M925</accession>
<evidence type="ECO:0000256" key="7">
    <source>
        <dbReference type="ARBA" id="ARBA00022664"/>
    </source>
</evidence>
<dbReference type="GO" id="GO:0008419">
    <property type="term" value="F:RNA lariat debranching enzyme activity"/>
    <property type="evidence" value="ECO:0007669"/>
    <property type="project" value="TreeGrafter"/>
</dbReference>
<dbReference type="InterPro" id="IPR014729">
    <property type="entry name" value="Rossmann-like_a/b/a_fold"/>
</dbReference>
<feature type="region of interest" description="Disordered" evidence="15">
    <location>
        <begin position="1"/>
        <end position="20"/>
    </location>
</feature>
<keyword evidence="13" id="KW-0464">Manganese</keyword>
<feature type="domain" description="PPPDE" evidence="16">
    <location>
        <begin position="1028"/>
        <end position="1162"/>
    </location>
</feature>
<comment type="subcellular location">
    <subcellularLocation>
        <location evidence="4">Nucleus</location>
    </subcellularLocation>
</comment>
<evidence type="ECO:0000256" key="6">
    <source>
        <dbReference type="ARBA" id="ARBA00008140"/>
    </source>
</evidence>
<feature type="compositionally biased region" description="Low complexity" evidence="15">
    <location>
        <begin position="827"/>
        <end position="839"/>
    </location>
</feature>
<evidence type="ECO:0000256" key="5">
    <source>
        <dbReference type="ARBA" id="ARBA00006045"/>
    </source>
</evidence>
<evidence type="ECO:0000256" key="13">
    <source>
        <dbReference type="ARBA" id="ARBA00023211"/>
    </source>
</evidence>
<keyword evidence="14" id="KW-0539">Nucleus</keyword>
<dbReference type="OrthoDB" id="434144at2759"/>
<dbReference type="CDD" id="cd00844">
    <property type="entry name" value="MPP_Dbr1_N"/>
    <property type="match status" value="1"/>
</dbReference>
<dbReference type="PANTHER" id="PTHR12849:SF0">
    <property type="entry name" value="LARIAT DEBRANCHING ENZYME"/>
    <property type="match status" value="1"/>
</dbReference>
<evidence type="ECO:0000259" key="16">
    <source>
        <dbReference type="PROSITE" id="PS51858"/>
    </source>
</evidence>
<dbReference type="InterPro" id="IPR012795">
    <property type="entry name" value="tRNA_Ile_lys_synt_N"/>
</dbReference>
<dbReference type="PROSITE" id="PS51858">
    <property type="entry name" value="PPPDE"/>
    <property type="match status" value="1"/>
</dbReference>
<comment type="similarity">
    <text evidence="6">Belongs to the DeSI family.</text>
</comment>
<feature type="region of interest" description="Disordered" evidence="15">
    <location>
        <begin position="1739"/>
        <end position="1775"/>
    </location>
</feature>
<dbReference type="InterPro" id="IPR029052">
    <property type="entry name" value="Metallo-depent_PP-like"/>
</dbReference>
<dbReference type="InterPro" id="IPR004843">
    <property type="entry name" value="Calcineurin-like_PHP"/>
</dbReference>
<reference evidence="17 18" key="1">
    <citation type="submission" date="2020-04" db="EMBL/GenBank/DDBJ databases">
        <title>Perkinsus olseni comparative genomics.</title>
        <authorList>
            <person name="Bogema D.R."/>
        </authorList>
    </citation>
    <scope>NUCLEOTIDE SEQUENCE [LARGE SCALE GENOMIC DNA]</scope>
    <source>
        <strain evidence="17">ATCC PRA-179</strain>
    </source>
</reference>
<dbReference type="GO" id="GO:0008233">
    <property type="term" value="F:peptidase activity"/>
    <property type="evidence" value="ECO:0007669"/>
    <property type="project" value="UniProtKB-KW"/>
</dbReference>
<dbReference type="SUPFAM" id="SSF56300">
    <property type="entry name" value="Metallo-dependent phosphatases"/>
    <property type="match status" value="1"/>
</dbReference>
<gene>
    <name evidence="17" type="ORF">FOZ61_007205</name>
</gene>
<keyword evidence="10" id="KW-0378">Hydrolase</keyword>
<feature type="region of interest" description="Disordered" evidence="15">
    <location>
        <begin position="1219"/>
        <end position="1303"/>
    </location>
</feature>
<dbReference type="SUPFAM" id="SSF116846">
    <property type="entry name" value="MIT domain"/>
    <property type="match status" value="1"/>
</dbReference>
<feature type="compositionally biased region" description="Acidic residues" evidence="15">
    <location>
        <begin position="1764"/>
        <end position="1775"/>
    </location>
</feature>
<keyword evidence="8" id="KW-0645">Protease</keyword>
<evidence type="ECO:0000256" key="2">
    <source>
        <dbReference type="ARBA" id="ARBA00001947"/>
    </source>
</evidence>
<keyword evidence="11" id="KW-0862">Zinc</keyword>
<evidence type="ECO:0000313" key="17">
    <source>
        <dbReference type="EMBL" id="KAF4668073.1"/>
    </source>
</evidence>
<feature type="compositionally biased region" description="Basic and acidic residues" evidence="15">
    <location>
        <begin position="1751"/>
        <end position="1760"/>
    </location>
</feature>
<proteinExistence type="inferred from homology"/>
<dbReference type="Gene3D" id="3.60.21.10">
    <property type="match status" value="1"/>
</dbReference>
<dbReference type="GO" id="GO:0016879">
    <property type="term" value="F:ligase activity, forming carbon-nitrogen bonds"/>
    <property type="evidence" value="ECO:0007669"/>
    <property type="project" value="InterPro"/>
</dbReference>
<dbReference type="SMART" id="SM01179">
    <property type="entry name" value="DUF862"/>
    <property type="match status" value="1"/>
</dbReference>
<dbReference type="Gene3D" id="3.90.1720.30">
    <property type="entry name" value="PPPDE domains"/>
    <property type="match status" value="1"/>
</dbReference>
<dbReference type="GO" id="GO:0005634">
    <property type="term" value="C:nucleus"/>
    <property type="evidence" value="ECO:0007669"/>
    <property type="project" value="UniProtKB-SubCell"/>
</dbReference>
<comment type="cofactor">
    <cofactor evidence="2">
        <name>Zn(2+)</name>
        <dbReference type="ChEBI" id="CHEBI:29105"/>
    </cofactor>
</comment>
<keyword evidence="9" id="KW-0479">Metal-binding</keyword>
<comment type="caution">
    <text evidence="17">The sequence shown here is derived from an EMBL/GenBank/DDBJ whole genome shotgun (WGS) entry which is preliminary data.</text>
</comment>
<keyword evidence="12" id="KW-0408">Iron</keyword>
<keyword evidence="7" id="KW-0507">mRNA processing</keyword>
<organism evidence="17 18">
    <name type="scientific">Perkinsus olseni</name>
    <name type="common">Perkinsus atlanticus</name>
    <dbReference type="NCBI Taxonomy" id="32597"/>
    <lineage>
        <taxon>Eukaryota</taxon>
        <taxon>Sar</taxon>
        <taxon>Alveolata</taxon>
        <taxon>Perkinsozoa</taxon>
        <taxon>Perkinsea</taxon>
        <taxon>Perkinsida</taxon>
        <taxon>Perkinsidae</taxon>
        <taxon>Perkinsus</taxon>
    </lineage>
</organism>
<dbReference type="InterPro" id="IPR007708">
    <property type="entry name" value="DBR1_C"/>
</dbReference>
<dbReference type="GO" id="GO:0005524">
    <property type="term" value="F:ATP binding"/>
    <property type="evidence" value="ECO:0007669"/>
    <property type="project" value="InterPro"/>
</dbReference>
<dbReference type="Pfam" id="PF05011">
    <property type="entry name" value="DBR1"/>
    <property type="match status" value="1"/>
</dbReference>
<evidence type="ECO:0000256" key="9">
    <source>
        <dbReference type="ARBA" id="ARBA00022723"/>
    </source>
</evidence>
<evidence type="ECO:0000256" key="3">
    <source>
        <dbReference type="ARBA" id="ARBA00001954"/>
    </source>
</evidence>
<feature type="region of interest" description="Disordered" evidence="15">
    <location>
        <begin position="991"/>
        <end position="1022"/>
    </location>
</feature>
<evidence type="ECO:0000256" key="8">
    <source>
        <dbReference type="ARBA" id="ARBA00022670"/>
    </source>
</evidence>
<name>A0A7J6M925_PEROL</name>
<protein>
    <recommendedName>
        <fullName evidence="16">PPPDE domain-containing protein</fullName>
    </recommendedName>
</protein>
<evidence type="ECO:0000256" key="12">
    <source>
        <dbReference type="ARBA" id="ARBA00023004"/>
    </source>
</evidence>
<dbReference type="InterPro" id="IPR041816">
    <property type="entry name" value="Dbr1_N"/>
</dbReference>
<dbReference type="InterPro" id="IPR036181">
    <property type="entry name" value="MIT_dom_sf"/>
</dbReference>
<evidence type="ECO:0000256" key="10">
    <source>
        <dbReference type="ARBA" id="ARBA00022801"/>
    </source>
</evidence>
<dbReference type="Pfam" id="PF05903">
    <property type="entry name" value="Peptidase_C97"/>
    <property type="match status" value="1"/>
</dbReference>
<dbReference type="EMBL" id="JABAHT010000043">
    <property type="protein sequence ID" value="KAF4668073.1"/>
    <property type="molecule type" value="Genomic_DNA"/>
</dbReference>
<feature type="compositionally biased region" description="Low complexity" evidence="15">
    <location>
        <begin position="1012"/>
        <end position="1022"/>
    </location>
</feature>
<dbReference type="PANTHER" id="PTHR12849">
    <property type="entry name" value="RNA LARIAT DEBRANCHING ENZYME"/>
    <property type="match status" value="1"/>
</dbReference>
<dbReference type="GO" id="GO:0046872">
    <property type="term" value="F:metal ion binding"/>
    <property type="evidence" value="ECO:0007669"/>
    <property type="project" value="UniProtKB-KW"/>
</dbReference>
<dbReference type="CDD" id="cd01992">
    <property type="entry name" value="TilS_N"/>
    <property type="match status" value="1"/>
</dbReference>
<evidence type="ECO:0000313" key="18">
    <source>
        <dbReference type="Proteomes" id="UP000570595"/>
    </source>
</evidence>
<evidence type="ECO:0000256" key="11">
    <source>
        <dbReference type="ARBA" id="ARBA00022833"/>
    </source>
</evidence>
<sequence length="1775" mass="195106">MSLTSGNYGDPSAVPGGGTSAVEDYATRVEEASSVATEGAIVEQQAMVHDKANRMQNAITCYVQASNRLAEAVSLLPSAHPDVRAICQHRTEVDSRVTYLRSMMDEGRSEPSLPLEHHIKPVSLTMTSSAMVAPGRGQSDEGPSSTEVGAAAALGGLGGMLLLGPFGLVAGAAGAAYCTTRNDAVGYAARGAGSRTAATVHQGTEFCQRYGLGQRAQSMVSGAAVRAREINDSYRVTENIQAGAVAAGRRLTEFNQHYQVTDRVGAGLARGMSAIGGWLSGNPQGPSVAEAAALVWDFDKFWFPPGSDGPQAFWFAMHSHLPKFDAPKKEGQRYFPAILPLVYTMLLNPLRVWALPAFLKTLVDRTTLRLAQSIALDQPDNGPIMAVHGLYRALFLTLIFRHNGLAERSLKLLEPLPGDNEAVGKFTECTKAVLCNRYIDYALSGKCNPDLAEMKLTEPPKERHVLDELCRNDPDFLVQGLHSQADAVLMSRLKDFFLQNYPNNTVPKVLVLSLSGGVDSMTHLHLLSKLQRSLGFKLVACHIRHSNRDDAKQELQWVTYVTGRLGIPLYHHHVKLRRPHGSLKTGISRMDYEKQTRDIRFSMYAKAHKLAWAAAGLPEEERTQPVVVVDENRLAELGKGNLLNINGMVVNAEGNDDDEIGNVCQVRPLLLSTRKEELIACASRHNIPYMVDSTPKWSRRGWIRGVLDLGFPTDGDARRRFLKDLTLAGDLSDALDRQVSQASMELVPHRIIPGGEARFKKQNRVVKGFNVLALDTSNLFAEKTPALMREIAETKERLLSVVSRIAEAWGPAVAAYKKQVLLSSEESSAEESTSSAPSDSTDDDAEGAVHKCPIQPIRVDQLRDESLTVTILLNVMIRLHDKNPVYRQQFFQGKRPSRRSVEHFCTTAETTRKPFVLTAMRKTCPGLYVSSPSYLCLFDHNSELDEASAGNRESLAKVLFNSFNRVIAESNSRGRSDCPLCMGSSISTVAGSTSDEGNSSNKHDLRTLPAYPTRRSTSVRPRPAVDDRQVVLHVYDLDKVVSHLNAVTRAFSWGAFHVGVEVYGEEWSFGQTADPKATGLCMIRPKSHEVHVYRESVAMGDTDLSRDSVWRLLMALRKVWLGGTYHILRRNCIHFAKDLCHRLGCDKELPPWIEALPSRTEGLSQTIEVASSHVRAVDQWLRISEGMGSLRSAVMVADDSLGISRRAVAGWESIKGRDSDLDEVAPGRLGGAPRRPGGLIENRRALPPTIRSTGGPPSKRGPDWSLIPSRDNSQTGKLSTVVTRASSKSGRENAAQSPPPQYDPARHLTIAVEGCAHGDLDRIYEAIEHLERTKNTPPVDLLICCGDFQAIRTEAELNELAAPAKHRHMKDFHRYWKGEKSAPVTTVFVGGNHEAPSHLRELYYGGWAAKGIYYLGHSGVVRCKGVRIGGFSGIYKGYHYDLGHYEVAPYTEDTKRSAYHARKYEMEKLAALADNTSAMEVDPVRIVVSHDWPTGITDYGDTDTLLRVKDRTGTMRQEISRGEMGNAHSMDLMGKLRPDYWFSGHMHAKYTALVPHEATQDRPASLTRFIALDKCVPRRQGSLGYMQVITIDVKTGQLWTHSLQGKGMTDEAREATAQRKRVPLQFDLEWLALLAVNNESVPLTRDRWTGTIKRPTEEDIEKVRDSLEANDDVMKAGAEYEIPDNFVSSEVLGAAEAAGPAAGLGGFEITGGALGADGRLNAHGLETSEICTESGVVFFDDAAPTSSETPPEPKRARTEGEVQQSEEDIDLGDLD</sequence>
<dbReference type="Pfam" id="PF01171">
    <property type="entry name" value="ATP_bind_3"/>
    <property type="match status" value="1"/>
</dbReference>
<feature type="region of interest" description="Disordered" evidence="15">
    <location>
        <begin position="827"/>
        <end position="847"/>
    </location>
</feature>
<dbReference type="GO" id="GO:0008033">
    <property type="term" value="P:tRNA processing"/>
    <property type="evidence" value="ECO:0007669"/>
    <property type="project" value="InterPro"/>
</dbReference>
<dbReference type="Gene3D" id="3.40.50.620">
    <property type="entry name" value="HUPs"/>
    <property type="match status" value="1"/>
</dbReference>
<dbReference type="Pfam" id="PF00149">
    <property type="entry name" value="Metallophos"/>
    <property type="match status" value="1"/>
</dbReference>